<organism evidence="9 10">
    <name type="scientific">Leptospira sarikeiensis</name>
    <dbReference type="NCBI Taxonomy" id="2484943"/>
    <lineage>
        <taxon>Bacteria</taxon>
        <taxon>Pseudomonadati</taxon>
        <taxon>Spirochaetota</taxon>
        <taxon>Spirochaetia</taxon>
        <taxon>Leptospirales</taxon>
        <taxon>Leptospiraceae</taxon>
        <taxon>Leptospira</taxon>
    </lineage>
</organism>
<protein>
    <submittedName>
        <fullName evidence="9">FAD-binding oxidoreductase</fullName>
    </submittedName>
</protein>
<dbReference type="Gene3D" id="3.30.43.10">
    <property type="entry name" value="Uridine Diphospho-n-acetylenolpyruvylglucosamine Reductase, domain 2"/>
    <property type="match status" value="1"/>
</dbReference>
<keyword evidence="2" id="KW-0285">Flavoprotein</keyword>
<dbReference type="GO" id="GO:0008609">
    <property type="term" value="F:alkylglycerone-phosphate synthase activity"/>
    <property type="evidence" value="ECO:0007669"/>
    <property type="project" value="InterPro"/>
</dbReference>
<proteinExistence type="inferred from homology"/>
<comment type="cofactor">
    <cofactor evidence="6">
        <name>FAD</name>
        <dbReference type="ChEBI" id="CHEBI:57692"/>
    </cofactor>
</comment>
<dbReference type="InterPro" id="IPR016167">
    <property type="entry name" value="FAD-bd_PCMH_sub1"/>
</dbReference>
<evidence type="ECO:0000256" key="2">
    <source>
        <dbReference type="ARBA" id="ARBA00022630"/>
    </source>
</evidence>
<dbReference type="InterPro" id="IPR016171">
    <property type="entry name" value="Vanillyl_alc_oxidase_C-sub2"/>
</dbReference>
<dbReference type="PANTHER" id="PTHR46568">
    <property type="entry name" value="ALKYLDIHYDROXYACETONEPHOSPHATE SYNTHASE, PEROXISOMAL"/>
    <property type="match status" value="1"/>
</dbReference>
<evidence type="ECO:0000256" key="7">
    <source>
        <dbReference type="PIRSR" id="PIRSR625650-4"/>
    </source>
</evidence>
<dbReference type="SUPFAM" id="SSF56176">
    <property type="entry name" value="FAD-binding/transporter-associated domain-like"/>
    <property type="match status" value="1"/>
</dbReference>
<gene>
    <name evidence="9" type="ORF">EHQ64_00830</name>
</gene>
<dbReference type="Pfam" id="PF01565">
    <property type="entry name" value="FAD_binding_4"/>
    <property type="match status" value="1"/>
</dbReference>
<dbReference type="EMBL" id="RQGF01000005">
    <property type="protein sequence ID" value="TGL65744.1"/>
    <property type="molecule type" value="Genomic_DNA"/>
</dbReference>
<dbReference type="InterPro" id="IPR036318">
    <property type="entry name" value="FAD-bd_PCMH-like_sf"/>
</dbReference>
<dbReference type="InterPro" id="IPR016164">
    <property type="entry name" value="FAD-linked_Oxase-like_C"/>
</dbReference>
<evidence type="ECO:0000313" key="9">
    <source>
        <dbReference type="EMBL" id="TGL65744.1"/>
    </source>
</evidence>
<evidence type="ECO:0000256" key="3">
    <source>
        <dbReference type="ARBA" id="ARBA00022827"/>
    </source>
</evidence>
<comment type="similarity">
    <text evidence="1">Belongs to the FAD-binding oxidoreductase/transferase type 4 family.</text>
</comment>
<sequence>MFYHELNPKIDYSRSNLRWNAWGANDQDFGRKSQMPEILKLLQREFNLNSIRETPAVALEDIKLPNGKLSASDIKNLSGIVGKNNLKTDRLERVFHSAGKSYYDVLRLHTNTLKSFVDGVIYPKKDSEIIKVLEYCSKNKITVIPFGGGSSVVGGLEVIKGKGQKAVLSLDMTEMTELISFDPISMTATFQAGIYGPKLEYGLNLKGYTLGHFPQSFEYSTLGGWVAARSAGQQSNRYGKIEEIISSVKLISPNGVVETLRAPAASIGPDWNQIIAGSEGLLGVISEVTIKIHRIPETRKYFGLVFPDILSSINFIRKANHEEIKTSMLRLSDANETRLYEYLGELGKKNTAGRKFKKFLQNSYLKWVGIGGNKCVVLVGLDGSRTEVDRSFNSLKNLWKKGGAIYAGEKLGQNWIHSRYNMPFLRNHIMQFGMGVDTMETSTTYDRLEDLHKAGIESLQNSIPSSIAMCHLSHSYHDGACLYYTILFPMDEKKPEDQWFKMKRMVSDTFHAHKAPISHHHGVGFDHKKWYQSGLGKPGIDALNGLKKSLDQKEILNPGKLFHS</sequence>
<feature type="site" description="Important for enzyme activity" evidence="7">
    <location>
        <position position="330"/>
    </location>
</feature>
<dbReference type="OrthoDB" id="9767256at2"/>
<dbReference type="InterPro" id="IPR004113">
    <property type="entry name" value="FAD-bd_oxidored_4_C"/>
</dbReference>
<comment type="caution">
    <text evidence="9">The sequence shown here is derived from an EMBL/GenBank/DDBJ whole genome shotgun (WGS) entry which is preliminary data.</text>
</comment>
<name>A0A4R9KCZ5_9LEPT</name>
<evidence type="ECO:0000256" key="6">
    <source>
        <dbReference type="PIRSR" id="PIRSR625650-3"/>
    </source>
</evidence>
<dbReference type="InterPro" id="IPR025650">
    <property type="entry name" value="Alkyl-DHAP_Synthase"/>
</dbReference>
<keyword evidence="3 6" id="KW-0274">FAD</keyword>
<evidence type="ECO:0000256" key="4">
    <source>
        <dbReference type="PIRSR" id="PIRSR625650-1"/>
    </source>
</evidence>
<dbReference type="GO" id="GO:0071949">
    <property type="term" value="F:FAD binding"/>
    <property type="evidence" value="ECO:0007669"/>
    <property type="project" value="InterPro"/>
</dbReference>
<reference evidence="9" key="1">
    <citation type="journal article" date="2019" name="PLoS Negl. Trop. Dis.">
        <title>Revisiting the worldwide diversity of Leptospira species in the environment.</title>
        <authorList>
            <person name="Vincent A.T."/>
            <person name="Schiettekatte O."/>
            <person name="Bourhy P."/>
            <person name="Veyrier F.J."/>
            <person name="Picardeau M."/>
        </authorList>
    </citation>
    <scope>NUCLEOTIDE SEQUENCE [LARGE SCALE GENOMIC DNA]</scope>
    <source>
        <strain evidence="9">201702455</strain>
    </source>
</reference>
<dbReference type="SUPFAM" id="SSF55103">
    <property type="entry name" value="FAD-linked oxidases, C-terminal domain"/>
    <property type="match status" value="1"/>
</dbReference>
<feature type="binding site" evidence="5">
    <location>
        <position position="426"/>
    </location>
    <ligand>
        <name>substrate</name>
    </ligand>
</feature>
<dbReference type="Gene3D" id="1.10.45.10">
    <property type="entry name" value="Vanillyl-alcohol Oxidase, Chain A, domain 4"/>
    <property type="match status" value="1"/>
</dbReference>
<dbReference type="Proteomes" id="UP000297762">
    <property type="component" value="Unassembled WGS sequence"/>
</dbReference>
<evidence type="ECO:0000259" key="8">
    <source>
        <dbReference type="PROSITE" id="PS51387"/>
    </source>
</evidence>
<feature type="binding site" evidence="6">
    <location>
        <begin position="145"/>
        <end position="151"/>
    </location>
    <ligand>
        <name>FAD</name>
        <dbReference type="ChEBI" id="CHEBI:57692"/>
    </ligand>
</feature>
<keyword evidence="10" id="KW-1185">Reference proteome</keyword>
<dbReference type="InterPro" id="IPR016169">
    <property type="entry name" value="FAD-bd_PCMH_sub2"/>
</dbReference>
<dbReference type="InterPro" id="IPR006094">
    <property type="entry name" value="Oxid_FAD_bind_N"/>
</dbReference>
<dbReference type="Gene3D" id="3.30.70.3450">
    <property type="match status" value="1"/>
</dbReference>
<dbReference type="PANTHER" id="PTHR46568:SF1">
    <property type="entry name" value="ALKYLDIHYDROXYACETONEPHOSPHATE SYNTHASE, PEROXISOMAL"/>
    <property type="match status" value="1"/>
</dbReference>
<dbReference type="GO" id="GO:0008610">
    <property type="term" value="P:lipid biosynthetic process"/>
    <property type="evidence" value="ECO:0007669"/>
    <property type="project" value="InterPro"/>
</dbReference>
<evidence type="ECO:0000256" key="5">
    <source>
        <dbReference type="PIRSR" id="PIRSR625650-2"/>
    </source>
</evidence>
<evidence type="ECO:0000256" key="1">
    <source>
        <dbReference type="ARBA" id="ARBA00008000"/>
    </source>
</evidence>
<feature type="active site" description="Proton donor/acceptor" evidence="4">
    <location>
        <position position="483"/>
    </location>
</feature>
<dbReference type="Pfam" id="PF02913">
    <property type="entry name" value="FAD-oxidase_C"/>
    <property type="match status" value="1"/>
</dbReference>
<evidence type="ECO:0000313" key="10">
    <source>
        <dbReference type="Proteomes" id="UP000297762"/>
    </source>
</evidence>
<dbReference type="Gene3D" id="3.30.300.330">
    <property type="match status" value="1"/>
</dbReference>
<feature type="binding site" evidence="6">
    <location>
        <begin position="279"/>
        <end position="285"/>
    </location>
    <ligand>
        <name>FAD</name>
        <dbReference type="ChEBI" id="CHEBI:57692"/>
    </ligand>
</feature>
<dbReference type="RefSeq" id="WP_135647615.1">
    <property type="nucleotide sequence ID" value="NZ_RQGF01000005.1"/>
</dbReference>
<dbReference type="AlphaFoldDB" id="A0A4R9KCZ5"/>
<dbReference type="PROSITE" id="PS51387">
    <property type="entry name" value="FAD_PCMH"/>
    <property type="match status" value="1"/>
</dbReference>
<dbReference type="InterPro" id="IPR016166">
    <property type="entry name" value="FAD-bd_PCMH"/>
</dbReference>
<feature type="domain" description="FAD-binding PCMH-type" evidence="8">
    <location>
        <begin position="113"/>
        <end position="295"/>
    </location>
</feature>
<dbReference type="Gene3D" id="3.30.465.10">
    <property type="match status" value="1"/>
</dbReference>
<accession>A0A4R9KCZ5</accession>